<dbReference type="Proteomes" id="UP000242886">
    <property type="component" value="Chromosome SDENCHOL"/>
</dbReference>
<feature type="domain" description="K+ potassium transporter C-terminal" evidence="14">
    <location>
        <begin position="481"/>
        <end position="626"/>
    </location>
</feature>
<feature type="transmembrane region" description="Helical" evidence="12">
    <location>
        <begin position="401"/>
        <end position="422"/>
    </location>
</feature>
<keyword evidence="10 12" id="KW-0406">Ion transport</keyword>
<dbReference type="GO" id="GO:0015079">
    <property type="term" value="F:potassium ion transmembrane transporter activity"/>
    <property type="evidence" value="ECO:0007669"/>
    <property type="project" value="UniProtKB-UniRule"/>
</dbReference>
<dbReference type="InterPro" id="IPR003855">
    <property type="entry name" value="K+_transporter"/>
</dbReference>
<evidence type="ECO:0000259" key="14">
    <source>
        <dbReference type="Pfam" id="PF22776"/>
    </source>
</evidence>
<dbReference type="HAMAP" id="MF_01522">
    <property type="entry name" value="Kup"/>
    <property type="match status" value="1"/>
</dbReference>
<comment type="catalytic activity">
    <reaction evidence="12">
        <text>K(+)(in) + H(+)(in) = K(+)(out) + H(+)(out)</text>
        <dbReference type="Rhea" id="RHEA:28490"/>
        <dbReference type="ChEBI" id="CHEBI:15378"/>
        <dbReference type="ChEBI" id="CHEBI:29103"/>
    </reaction>
</comment>
<feature type="transmembrane region" description="Helical" evidence="12">
    <location>
        <begin position="290"/>
        <end position="314"/>
    </location>
</feature>
<comment type="function">
    <text evidence="12">Transport of potassium into the cell. Likely operates as a K(+):H(+) symporter.</text>
</comment>
<keyword evidence="4 12" id="KW-1003">Cell membrane</keyword>
<evidence type="ECO:0000313" key="15">
    <source>
        <dbReference type="EMBL" id="SMB29011.1"/>
    </source>
</evidence>
<dbReference type="InterPro" id="IPR053952">
    <property type="entry name" value="K_trans_C"/>
</dbReference>
<evidence type="ECO:0000256" key="9">
    <source>
        <dbReference type="ARBA" id="ARBA00022989"/>
    </source>
</evidence>
<organism evidence="15 16">
    <name type="scientific">Sterolibacterium denitrificans</name>
    <dbReference type="NCBI Taxonomy" id="157592"/>
    <lineage>
        <taxon>Bacteria</taxon>
        <taxon>Pseudomonadati</taxon>
        <taxon>Pseudomonadota</taxon>
        <taxon>Betaproteobacteria</taxon>
        <taxon>Nitrosomonadales</taxon>
        <taxon>Sterolibacteriaceae</taxon>
        <taxon>Sterolibacterium</taxon>
    </lineage>
</organism>
<comment type="subcellular location">
    <subcellularLocation>
        <location evidence="12">Cell membrane</location>
        <topology evidence="12">Multi-pass membrane protein</topology>
    </subcellularLocation>
    <subcellularLocation>
        <location evidence="1">Membrane</location>
        <topology evidence="1">Multi-pass membrane protein</topology>
    </subcellularLocation>
</comment>
<dbReference type="GO" id="GO:0005886">
    <property type="term" value="C:plasma membrane"/>
    <property type="evidence" value="ECO:0007669"/>
    <property type="project" value="UniProtKB-SubCell"/>
</dbReference>
<keyword evidence="5 12" id="KW-0633">Potassium transport</keyword>
<protein>
    <recommendedName>
        <fullName evidence="12">Probable potassium transport system protein Kup</fullName>
    </recommendedName>
</protein>
<evidence type="ECO:0000259" key="13">
    <source>
        <dbReference type="Pfam" id="PF02705"/>
    </source>
</evidence>
<sequence length="628" mass="68748">MDSSHNSKERLSTLALAALGVVYGDIGTSPLYAVKEVFSGAHHPIPITPENVLGILSLIFWALMIVVTVKYISFIMRADNKGEGGIMALMAMALRNLPEGSRSRRLVLLLGLFGAALFYGDGVVSPSISVLSAVEGLEVITPSFKPFIIPITLGVLIALFMMQSRGTASVGRLFSPVMLLWFCTLATLGLINIIDTPTVLNAVNPYYGARFLLESPMLGFLSLGAVVLALTGAEALYADMGHFGRKPIQMIWFCLVLPALVINYFGQGALLLSNPAAIENPFYLLAPAWAMYPLIGLATIAAVVASQAVITGAFSMTQQAMQLGYTPRLQLLHTSGARIGQIYIPAINWLMLIVIIALVLGFRSSTNLAAAYGIAVTGTMLTTSILAYFVAHKLWGWNPWYAFFGALPFICIDIALFSASSVKIIDGGWFPLIFGLTLLLLLTTWKRGRALLQKRLSEEAIELSPFIRSMGSDSGITRVAGTAVYLTSNLNGVPHAMLHSLKHYKVLHERVVLVAVNVLDIPYVGDAQRVYVEPLPNHFWRVKVFYGFMDEPNLPEALDWCAEQGLDFDMMETSFFIGRETLIARVNSEMNFWREKLFIAMTRNASSAADFFKLPANRVVEMGSQILL</sequence>
<dbReference type="Pfam" id="PF02705">
    <property type="entry name" value="K_trans"/>
    <property type="match status" value="1"/>
</dbReference>
<name>A0A7Z7HS48_9PROT</name>
<evidence type="ECO:0000256" key="7">
    <source>
        <dbReference type="ARBA" id="ARBA00022847"/>
    </source>
</evidence>
<feature type="transmembrane region" description="Helical" evidence="12">
    <location>
        <begin position="428"/>
        <end position="445"/>
    </location>
</feature>
<keyword evidence="7 12" id="KW-0769">Symport</keyword>
<evidence type="ECO:0000256" key="12">
    <source>
        <dbReference type="HAMAP-Rule" id="MF_01522"/>
    </source>
</evidence>
<feature type="transmembrane region" description="Helical" evidence="12">
    <location>
        <begin position="368"/>
        <end position="389"/>
    </location>
</feature>
<feature type="transmembrane region" description="Helical" evidence="12">
    <location>
        <begin position="106"/>
        <end position="124"/>
    </location>
</feature>
<reference evidence="15" key="1">
    <citation type="submission" date="2017-03" db="EMBL/GenBank/DDBJ databases">
        <authorList>
            <consortium name="AG Boll"/>
        </authorList>
    </citation>
    <scope>NUCLEOTIDE SEQUENCE [LARGE SCALE GENOMIC DNA]</scope>
    <source>
        <strain evidence="15">Chol</strain>
    </source>
</reference>
<keyword evidence="3 12" id="KW-0813">Transport</keyword>
<dbReference type="Pfam" id="PF22776">
    <property type="entry name" value="K_trans_C"/>
    <property type="match status" value="1"/>
</dbReference>
<evidence type="ECO:0000256" key="5">
    <source>
        <dbReference type="ARBA" id="ARBA00022538"/>
    </source>
</evidence>
<feature type="transmembrane region" description="Helical" evidence="12">
    <location>
        <begin position="217"/>
        <end position="238"/>
    </location>
</feature>
<evidence type="ECO:0000256" key="4">
    <source>
        <dbReference type="ARBA" id="ARBA00022475"/>
    </source>
</evidence>
<dbReference type="GO" id="GO:0015293">
    <property type="term" value="F:symporter activity"/>
    <property type="evidence" value="ECO:0007669"/>
    <property type="project" value="UniProtKB-UniRule"/>
</dbReference>
<evidence type="ECO:0000313" key="16">
    <source>
        <dbReference type="Proteomes" id="UP000242886"/>
    </source>
</evidence>
<dbReference type="RefSeq" id="WP_154717212.1">
    <property type="nucleotide sequence ID" value="NZ_LT837803.1"/>
</dbReference>
<feature type="transmembrane region" description="Helical" evidence="12">
    <location>
        <begin position="250"/>
        <end position="270"/>
    </location>
</feature>
<dbReference type="InterPro" id="IPR053951">
    <property type="entry name" value="K_trans_N"/>
</dbReference>
<accession>A0A7Z7HS48</accession>
<dbReference type="PANTHER" id="PTHR30540">
    <property type="entry name" value="OSMOTIC STRESS POTASSIUM TRANSPORTER"/>
    <property type="match status" value="1"/>
</dbReference>
<feature type="transmembrane region" description="Helical" evidence="12">
    <location>
        <begin position="173"/>
        <end position="194"/>
    </location>
</feature>
<evidence type="ECO:0000256" key="2">
    <source>
        <dbReference type="ARBA" id="ARBA00007019"/>
    </source>
</evidence>
<feature type="transmembrane region" description="Helical" evidence="12">
    <location>
        <begin position="342"/>
        <end position="362"/>
    </location>
</feature>
<dbReference type="AlphaFoldDB" id="A0A7Z7HS48"/>
<keyword evidence="6 12" id="KW-0812">Transmembrane</keyword>
<evidence type="ECO:0000256" key="8">
    <source>
        <dbReference type="ARBA" id="ARBA00022958"/>
    </source>
</evidence>
<evidence type="ECO:0000256" key="1">
    <source>
        <dbReference type="ARBA" id="ARBA00004141"/>
    </source>
</evidence>
<feature type="transmembrane region" description="Helical" evidence="12">
    <location>
        <begin position="144"/>
        <end position="161"/>
    </location>
</feature>
<evidence type="ECO:0000256" key="6">
    <source>
        <dbReference type="ARBA" id="ARBA00022692"/>
    </source>
</evidence>
<dbReference type="EMBL" id="LT837803">
    <property type="protein sequence ID" value="SMB29011.1"/>
    <property type="molecule type" value="Genomic_DNA"/>
</dbReference>
<keyword evidence="8 12" id="KW-0630">Potassium</keyword>
<keyword evidence="9 12" id="KW-1133">Transmembrane helix</keyword>
<feature type="domain" description="K+ potassium transporter integral membrane" evidence="13">
    <location>
        <begin position="14"/>
        <end position="468"/>
    </location>
</feature>
<comment type="similarity">
    <text evidence="2 12">Belongs to the HAK/KUP transporter (TC 2.A.72) family.</text>
</comment>
<proteinExistence type="inferred from homology"/>
<dbReference type="PANTHER" id="PTHR30540:SF79">
    <property type="entry name" value="LOW AFFINITY POTASSIUM TRANSPORT SYSTEM PROTEIN KUP"/>
    <property type="match status" value="1"/>
</dbReference>
<dbReference type="InterPro" id="IPR023051">
    <property type="entry name" value="Kup"/>
</dbReference>
<evidence type="ECO:0000256" key="11">
    <source>
        <dbReference type="ARBA" id="ARBA00023136"/>
    </source>
</evidence>
<evidence type="ECO:0000256" key="3">
    <source>
        <dbReference type="ARBA" id="ARBA00022448"/>
    </source>
</evidence>
<keyword evidence="11 12" id="KW-0472">Membrane</keyword>
<keyword evidence="16" id="KW-1185">Reference proteome</keyword>
<evidence type="ECO:0000256" key="10">
    <source>
        <dbReference type="ARBA" id="ARBA00023065"/>
    </source>
</evidence>
<feature type="transmembrane region" description="Helical" evidence="12">
    <location>
        <begin position="52"/>
        <end position="72"/>
    </location>
</feature>
<gene>
    <name evidence="12 15" type="primary">kup</name>
    <name evidence="15" type="ORF">SDENCHOL_20740</name>
</gene>